<evidence type="ECO:0000256" key="1">
    <source>
        <dbReference type="ARBA" id="ARBA00004141"/>
    </source>
</evidence>
<dbReference type="AlphaFoldDB" id="D5AAD8"/>
<evidence type="ECO:0000256" key="7">
    <source>
        <dbReference type="SAM" id="MobiDB-lite"/>
    </source>
</evidence>
<evidence type="ECO:0000256" key="2">
    <source>
        <dbReference type="ARBA" id="ARBA00006824"/>
    </source>
</evidence>
<accession>D5AAD8</accession>
<comment type="subcellular location">
    <subcellularLocation>
        <location evidence="1">Membrane</location>
        <topology evidence="1">Multi-pass membrane protein</topology>
    </subcellularLocation>
</comment>
<keyword evidence="5 6" id="KW-0472">Membrane</keyword>
<dbReference type="EMBL" id="BT123170">
    <property type="protein sequence ID" value="ADE76507.1"/>
    <property type="molecule type" value="mRNA"/>
</dbReference>
<dbReference type="PANTHER" id="PTHR11266">
    <property type="entry name" value="PEROXISOMAL MEMBRANE PROTEIN 2, PXMP2 MPV17"/>
    <property type="match status" value="1"/>
</dbReference>
<keyword evidence="4 6" id="KW-1133">Transmembrane helix</keyword>
<evidence type="ECO:0000256" key="6">
    <source>
        <dbReference type="RuleBase" id="RU363053"/>
    </source>
</evidence>
<dbReference type="InterPro" id="IPR007248">
    <property type="entry name" value="Mpv17_PMP22"/>
</dbReference>
<sequence>MGGGIAVPFGGHGGNFQLGWLRRPSRKPASRPATGENANAGGGVRGQWRFPLRSAMTAGSLVLVGDTVAQLRGRLLVNKTNHENQNSNPENKDIMVVNSIKHDWLRALRMTTYGFLLYGPGSHAWYELLDRAFAKRSFKNLLVKVILNQIILGPCVIAVVFAWNSLWQGKLKEVPNKYRKDAIPTLVYGWKFWTPASLLNFWAVPLQARVTFMSCCSIFWNFYLSTTMVKS</sequence>
<protein>
    <submittedName>
        <fullName evidence="8">Uncharacterized protein</fullName>
    </submittedName>
</protein>
<dbReference type="GO" id="GO:0005737">
    <property type="term" value="C:cytoplasm"/>
    <property type="evidence" value="ECO:0007669"/>
    <property type="project" value="TreeGrafter"/>
</dbReference>
<name>D5AAD8_PICSI</name>
<evidence type="ECO:0000313" key="8">
    <source>
        <dbReference type="EMBL" id="ADE76507.1"/>
    </source>
</evidence>
<organism evidence="8">
    <name type="scientific">Picea sitchensis</name>
    <name type="common">Sitka spruce</name>
    <name type="synonym">Pinus sitchensis</name>
    <dbReference type="NCBI Taxonomy" id="3332"/>
    <lineage>
        <taxon>Eukaryota</taxon>
        <taxon>Viridiplantae</taxon>
        <taxon>Streptophyta</taxon>
        <taxon>Embryophyta</taxon>
        <taxon>Tracheophyta</taxon>
        <taxon>Spermatophyta</taxon>
        <taxon>Pinopsida</taxon>
        <taxon>Pinidae</taxon>
        <taxon>Conifers I</taxon>
        <taxon>Pinales</taxon>
        <taxon>Pinaceae</taxon>
        <taxon>Picea</taxon>
    </lineage>
</organism>
<dbReference type="PANTHER" id="PTHR11266:SF91">
    <property type="entry name" value="EXPRESSED PROTEIN"/>
    <property type="match status" value="1"/>
</dbReference>
<dbReference type="Pfam" id="PF04117">
    <property type="entry name" value="Mpv17_PMP22"/>
    <property type="match status" value="1"/>
</dbReference>
<feature type="transmembrane region" description="Helical" evidence="6">
    <location>
        <begin position="141"/>
        <end position="163"/>
    </location>
</feature>
<feature type="region of interest" description="Disordered" evidence="7">
    <location>
        <begin position="18"/>
        <end position="42"/>
    </location>
</feature>
<keyword evidence="3 6" id="KW-0812">Transmembrane</keyword>
<evidence type="ECO:0000256" key="5">
    <source>
        <dbReference type="ARBA" id="ARBA00023136"/>
    </source>
</evidence>
<dbReference type="GO" id="GO:0016020">
    <property type="term" value="C:membrane"/>
    <property type="evidence" value="ECO:0007669"/>
    <property type="project" value="UniProtKB-SubCell"/>
</dbReference>
<evidence type="ECO:0000256" key="4">
    <source>
        <dbReference type="ARBA" id="ARBA00022989"/>
    </source>
</evidence>
<evidence type="ECO:0000256" key="3">
    <source>
        <dbReference type="ARBA" id="ARBA00022692"/>
    </source>
</evidence>
<reference evidence="8" key="1">
    <citation type="submission" date="2010-04" db="EMBL/GenBank/DDBJ databases">
        <authorList>
            <person name="Reid K.E."/>
            <person name="Liao N."/>
            <person name="Chan S."/>
            <person name="Docking R."/>
            <person name="Taylor G."/>
            <person name="Moore R."/>
            <person name="Mayo M."/>
            <person name="Munro S."/>
            <person name="King J."/>
            <person name="Yanchuk A."/>
            <person name="Holt R."/>
            <person name="Jones S."/>
            <person name="Marra M."/>
            <person name="Ritland C.E."/>
            <person name="Ritland K."/>
            <person name="Bohlmann J."/>
        </authorList>
    </citation>
    <scope>NUCLEOTIDE SEQUENCE</scope>
    <source>
        <tissue evidence="8">Bud</tissue>
    </source>
</reference>
<comment type="similarity">
    <text evidence="2 6">Belongs to the peroxisomal membrane protein PXMP2/4 family.</text>
</comment>
<proteinExistence type="evidence at transcript level"/>
<comment type="caution">
    <text evidence="6">Lacks conserved residue(s) required for the propagation of feature annotation.</text>
</comment>